<dbReference type="Pfam" id="PF02078">
    <property type="entry name" value="Synapsin"/>
    <property type="match status" value="1"/>
</dbReference>
<comment type="subcellular location">
    <subcellularLocation>
        <location evidence="1">Cytoplasmic vesicle</location>
        <location evidence="1">Secretory vesicle</location>
        <location evidence="1">Synaptic vesicle</location>
    </subcellularLocation>
    <subcellularLocation>
        <location evidence="2">Golgi apparatus</location>
    </subcellularLocation>
    <subcellularLocation>
        <location evidence="15">Presynapse</location>
    </subcellularLocation>
</comment>
<protein>
    <recommendedName>
        <fullName evidence="4">Synapsin-1</fullName>
    </recommendedName>
    <alternativeName>
        <fullName evidence="14">Synapsin I</fullName>
    </alternativeName>
</protein>
<dbReference type="GO" id="GO:0030672">
    <property type="term" value="C:synaptic vesicle membrane"/>
    <property type="evidence" value="ECO:0007669"/>
    <property type="project" value="TreeGrafter"/>
</dbReference>
<dbReference type="InterPro" id="IPR013815">
    <property type="entry name" value="ATP_grasp_subdomain_1"/>
</dbReference>
<dbReference type="FunFam" id="3.30.470.20:FF:000011">
    <property type="entry name" value="Synapsin I"/>
    <property type="match status" value="1"/>
</dbReference>
<name>A0A4U5UV02_COLLU</name>
<dbReference type="InterPro" id="IPR020897">
    <property type="entry name" value="Synapsin_pre-ATP-grasp_dom"/>
</dbReference>
<keyword evidence="9" id="KW-0333">Golgi apparatus</keyword>
<dbReference type="InterPro" id="IPR019735">
    <property type="entry name" value="Synapsin_CS"/>
</dbReference>
<dbReference type="FunFam" id="3.30.1490.20:FF:000008">
    <property type="entry name" value="Synapsin I"/>
    <property type="match status" value="1"/>
</dbReference>
<evidence type="ECO:0000259" key="20">
    <source>
        <dbReference type="Pfam" id="PF02750"/>
    </source>
</evidence>
<dbReference type="Gene3D" id="3.30.470.20">
    <property type="entry name" value="ATP-grasp fold, B domain"/>
    <property type="match status" value="1"/>
</dbReference>
<evidence type="ECO:0000256" key="16">
    <source>
        <dbReference type="ARBA" id="ARBA00046960"/>
    </source>
</evidence>
<evidence type="ECO:0000256" key="10">
    <source>
        <dbReference type="ARBA" id="ARBA00023180"/>
    </source>
</evidence>
<keyword evidence="5" id="KW-0488">Methylation</keyword>
<keyword evidence="7" id="KW-0677">Repeat</keyword>
<evidence type="ECO:0000256" key="13">
    <source>
        <dbReference type="ARBA" id="ARBA00023329"/>
    </source>
</evidence>
<dbReference type="InterPro" id="IPR020898">
    <property type="entry name" value="Synapsin_ATP-bd_dom"/>
</dbReference>
<dbReference type="PRINTS" id="PR01368">
    <property type="entry name" value="SYNAPSIN"/>
</dbReference>
<feature type="domain" description="Synapsin pre-ATP-grasp" evidence="19">
    <location>
        <begin position="93"/>
        <end position="188"/>
    </location>
</feature>
<keyword evidence="11" id="KW-0009">Actin-binding</keyword>
<evidence type="ECO:0000256" key="6">
    <source>
        <dbReference type="ARBA" id="ARBA00022553"/>
    </source>
</evidence>
<evidence type="ECO:0000256" key="1">
    <source>
        <dbReference type="ARBA" id="ARBA00004234"/>
    </source>
</evidence>
<evidence type="ECO:0000256" key="8">
    <source>
        <dbReference type="ARBA" id="ARBA00023018"/>
    </source>
</evidence>
<evidence type="ECO:0000256" key="5">
    <source>
        <dbReference type="ARBA" id="ARBA00022481"/>
    </source>
</evidence>
<dbReference type="EMBL" id="CM014088">
    <property type="protein sequence ID" value="TKS79056.1"/>
    <property type="molecule type" value="Genomic_DNA"/>
</dbReference>
<evidence type="ECO:0000313" key="21">
    <source>
        <dbReference type="EMBL" id="TKS79056.1"/>
    </source>
</evidence>
<proteinExistence type="inferred from homology"/>
<dbReference type="Gene3D" id="3.40.50.20">
    <property type="match status" value="1"/>
</dbReference>
<evidence type="ECO:0000256" key="4">
    <source>
        <dbReference type="ARBA" id="ARBA00017852"/>
    </source>
</evidence>
<evidence type="ECO:0000313" key="22">
    <source>
        <dbReference type="Proteomes" id="UP000298787"/>
    </source>
</evidence>
<organism evidence="21 22">
    <name type="scientific">Collichthys lucidus</name>
    <name type="common">Big head croaker</name>
    <name type="synonym">Sciaena lucida</name>
    <dbReference type="NCBI Taxonomy" id="240159"/>
    <lineage>
        <taxon>Eukaryota</taxon>
        <taxon>Metazoa</taxon>
        <taxon>Chordata</taxon>
        <taxon>Craniata</taxon>
        <taxon>Vertebrata</taxon>
        <taxon>Euteleostomi</taxon>
        <taxon>Actinopterygii</taxon>
        <taxon>Neopterygii</taxon>
        <taxon>Teleostei</taxon>
        <taxon>Neoteleostei</taxon>
        <taxon>Acanthomorphata</taxon>
        <taxon>Eupercaria</taxon>
        <taxon>Sciaenidae</taxon>
        <taxon>Collichthys</taxon>
    </lineage>
</organism>
<evidence type="ECO:0000256" key="18">
    <source>
        <dbReference type="SAM" id="MobiDB-lite"/>
    </source>
</evidence>
<dbReference type="GO" id="GO:0007269">
    <property type="term" value="P:neurotransmitter secretion"/>
    <property type="evidence" value="ECO:0007669"/>
    <property type="project" value="InterPro"/>
</dbReference>
<dbReference type="FunFam" id="3.40.50.20:FF:000008">
    <property type="entry name" value="Synapsin III"/>
    <property type="match status" value="1"/>
</dbReference>
<comment type="similarity">
    <text evidence="3">Belongs to the synapsin family.</text>
</comment>
<feature type="region of interest" description="Disordered" evidence="18">
    <location>
        <begin position="14"/>
        <end position="64"/>
    </location>
</feature>
<dbReference type="Proteomes" id="UP000298787">
    <property type="component" value="Chromosome 11"/>
</dbReference>
<keyword evidence="10" id="KW-0325">Glycoprotein</keyword>
<evidence type="ECO:0000256" key="11">
    <source>
        <dbReference type="ARBA" id="ARBA00023203"/>
    </source>
</evidence>
<dbReference type="PANTHER" id="PTHR10841">
    <property type="entry name" value="SYNAPSIN"/>
    <property type="match status" value="1"/>
</dbReference>
<feature type="domain" description="Synapsin ATP-binding" evidence="20">
    <location>
        <begin position="190"/>
        <end position="392"/>
    </location>
</feature>
<keyword evidence="22" id="KW-1185">Reference proteome</keyword>
<keyword evidence="8" id="KW-0770">Synapse</keyword>
<dbReference type="SUPFAM" id="SSF52440">
    <property type="entry name" value="PreATP-grasp domain"/>
    <property type="match status" value="1"/>
</dbReference>
<reference evidence="21 22" key="1">
    <citation type="submission" date="2019-01" db="EMBL/GenBank/DDBJ databases">
        <title>Genome Assembly of Collichthys lucidus.</title>
        <authorList>
            <person name="Cai M."/>
            <person name="Xiao S."/>
        </authorList>
    </citation>
    <scope>NUCLEOTIDE SEQUENCE [LARGE SCALE GENOMIC DNA]</scope>
    <source>
        <strain evidence="21">JT15FE1705JMU</strain>
        <tissue evidence="21">Muscle</tissue>
    </source>
</reference>
<dbReference type="InterPro" id="IPR016185">
    <property type="entry name" value="PreATP-grasp_dom_sf"/>
</dbReference>
<dbReference type="GO" id="GO:0003779">
    <property type="term" value="F:actin binding"/>
    <property type="evidence" value="ECO:0007669"/>
    <property type="project" value="UniProtKB-KW"/>
</dbReference>
<evidence type="ECO:0000256" key="2">
    <source>
        <dbReference type="ARBA" id="ARBA00004555"/>
    </source>
</evidence>
<dbReference type="Pfam" id="PF10581">
    <property type="entry name" value="Synapsin_N"/>
    <property type="match status" value="1"/>
</dbReference>
<dbReference type="STRING" id="240159.A0A4U5UV02"/>
<dbReference type="GO" id="GO:0005794">
    <property type="term" value="C:Golgi apparatus"/>
    <property type="evidence" value="ECO:0007669"/>
    <property type="project" value="UniProtKB-SubCell"/>
</dbReference>
<dbReference type="Gene3D" id="3.30.1490.20">
    <property type="entry name" value="ATP-grasp fold, A domain"/>
    <property type="match status" value="1"/>
</dbReference>
<feature type="region of interest" description="Disordered" evidence="18">
    <location>
        <begin position="548"/>
        <end position="592"/>
    </location>
</feature>
<accession>A0A4U5UV02</accession>
<keyword evidence="13" id="KW-0968">Cytoplasmic vesicle</keyword>
<dbReference type="InterPro" id="IPR019736">
    <property type="entry name" value="Synapsin_P_site"/>
</dbReference>
<feature type="compositionally biased region" description="Low complexity" evidence="18">
    <location>
        <begin position="553"/>
        <end position="565"/>
    </location>
</feature>
<evidence type="ECO:0000256" key="3">
    <source>
        <dbReference type="ARBA" id="ARBA00008243"/>
    </source>
</evidence>
<keyword evidence="6" id="KW-0597">Phosphoprotein</keyword>
<evidence type="ECO:0000256" key="17">
    <source>
        <dbReference type="ARBA" id="ARBA00060129"/>
    </source>
</evidence>
<evidence type="ECO:0000256" key="7">
    <source>
        <dbReference type="ARBA" id="ARBA00022737"/>
    </source>
</evidence>
<dbReference type="PROSITE" id="PS00416">
    <property type="entry name" value="SYNAPSIN_2"/>
    <property type="match status" value="1"/>
</dbReference>
<gene>
    <name evidence="21" type="ORF">D9C73_012116</name>
</gene>
<evidence type="ECO:0000256" key="14">
    <source>
        <dbReference type="ARBA" id="ARBA00029646"/>
    </source>
</evidence>
<dbReference type="PROSITE" id="PS00415">
    <property type="entry name" value="SYNAPSIN_1"/>
    <property type="match status" value="1"/>
</dbReference>
<dbReference type="AlphaFoldDB" id="A0A4U5UV02"/>
<comment type="subunit">
    <text evidence="16">Homodimer. Can form oligomers with SYN2. Interacts with CAPON. Forms a ternary complex with NOS1. Isoform Ib interacts with PRNP.</text>
</comment>
<dbReference type="SUPFAM" id="SSF56059">
    <property type="entry name" value="Glutathione synthetase ATP-binding domain-like"/>
    <property type="match status" value="1"/>
</dbReference>
<dbReference type="InterPro" id="IPR001359">
    <property type="entry name" value="Synapsin"/>
</dbReference>
<comment type="function">
    <text evidence="17">Neuronal phosphoprotein that coats synaptic vesicles, and binds to the cytoskeleton. Acts as a regulator of synaptic vesicles trafficking, involved in the control of neurotransmitter release at the pre-synaptic terminal. Also involved in the regulation of axon outgrowth and synaptogenesis. The complex formed with NOS1 and CAPON proteins is necessary for specific nitric-oxid functions at a presynaptic level.</text>
</comment>
<keyword evidence="12" id="KW-0966">Cell projection</keyword>
<sequence length="628" mass="69757">MNYLRRRLSDSNFMSNLPNGYMTDLQRPDPPQQSPAVSPGPSERRQSTSQPQQQPAAGGGSGFFSSISNAVKQTTAAAAATLSEAADRAGVSSSAKILLVIDDQQTDWVKVFRGRKVHGEYDIKVEQAEFSEINLVANSTGTYSVDIDAIRNGHKPDFVLIRQHAFSMDKNGDHRNMVIGLQYAGLPSVNSLHSVYNFCDKPWVFAQMSRLYKQLGPEEFPLIEQVYYPNHKEMITSPRFPVVVKMGHAHSGMGKVKVDNQYDFQDIASVVALTKTYATSEPFIDAKYDVRIQKIGDNYKAYMRTSISGNWKTNTGSSMLEQVAMSDKYRMWVDSCADIFGGLDICAVEALHGKDGKDYIIEVDDCSMPLIGDQQDEDRVQIAELVISRMNQTVPLTSSSSTVRASAGQPAQVPQTFLQFLRSLIIKQYLLSLSHSPEYHRLNSAPRLRVVLSKVPHLSNAHSLKANLLHRPHNLLRALLPVSPVPRPRLAKDHQPSLDQQVRELLKARDLHLVRALLSEAREVHLKLRGNSLSPSRNHLQEALARNLQQANPSSRGLPSPLGSSHRVGHSNRGHPASKVVLEDPPPSSPDLLLKATEAQEDDPRCSRSLSPRTSPVRTTRLWAALHN</sequence>
<evidence type="ECO:0000259" key="19">
    <source>
        <dbReference type="Pfam" id="PF02078"/>
    </source>
</evidence>
<dbReference type="Pfam" id="PF02750">
    <property type="entry name" value="Synapsin_C"/>
    <property type="match status" value="1"/>
</dbReference>
<evidence type="ECO:0000256" key="15">
    <source>
        <dbReference type="ARBA" id="ARBA00034106"/>
    </source>
</evidence>
<evidence type="ECO:0000256" key="9">
    <source>
        <dbReference type="ARBA" id="ARBA00023034"/>
    </source>
</evidence>
<evidence type="ECO:0000256" key="12">
    <source>
        <dbReference type="ARBA" id="ARBA00023273"/>
    </source>
</evidence>
<dbReference type="PANTHER" id="PTHR10841:SF24">
    <property type="entry name" value="SYNAPSIN-1"/>
    <property type="match status" value="1"/>
</dbReference>
<dbReference type="GO" id="GO:0005524">
    <property type="term" value="F:ATP binding"/>
    <property type="evidence" value="ECO:0007669"/>
    <property type="project" value="InterPro"/>
</dbReference>